<proteinExistence type="predicted"/>
<evidence type="ECO:0000313" key="4">
    <source>
        <dbReference type="Proteomes" id="UP000240883"/>
    </source>
</evidence>
<sequence length="636" mass="71433">MAEIAGLVIGIVPIVVEILKSYGVAKERLKTFAHHVQVAYDVQLRYRVAATNFRHECHKLLKAVVEDAREHSQMIEDPAHSGWRDPFTEERLRDFLGIDYQLMEDVVVKIRDLLRETHKQFADLDRGLSKEKSDSRTAALRRLYKAFDLSFKENSYRKLLEDLDQWNTKLGRLSDQRYKIQKPRTPHLDCLVRKSTPKRFTDIRIASQKLHDSLRDSWSCTNISHEGHQAKLSLDASSEYGTARLDMVIACHRKPSTGTASVSKSLITPLESPMWLQIRSISTNEPVQQSVCKSPALLGHISSSIYTPNVPLASQLTPSHPRPVVAKPKKTLKRVRFDRSDPGSPPHIPPNKITSPRATKQQSAVTFTMLNLKTTPSVCCHLRSAFQSAPCKDVSLGYLESLESPQSFRFIFYDASCNRDASIAKNMPGTNAHSISLELAHLRVLHQLTLAHKLATAVLQYHSTSWLSQDWDLDNISCFESAKITAGSPHTSEEDITKALKTLHLSTKFPPETSVTQASGDPEQMRYMYGIRNLSLANLGVALLEIGTRQKLTTSDPDSSVQAHHIISARKKLLNEPNALSLLGNRYAKIVRRCIDCDFSCGEDLTDEALQSAIYSDVVCALDDMITDWKKFTGIL</sequence>
<dbReference type="Pfam" id="PF24476">
    <property type="entry name" value="DUF7580"/>
    <property type="match status" value="1"/>
</dbReference>
<dbReference type="PANTHER" id="PTHR35186">
    <property type="entry name" value="ANK_REP_REGION DOMAIN-CONTAINING PROTEIN"/>
    <property type="match status" value="1"/>
</dbReference>
<evidence type="ECO:0000313" key="3">
    <source>
        <dbReference type="EMBL" id="PSN61667.1"/>
    </source>
</evidence>
<dbReference type="EMBL" id="KZ678143">
    <property type="protein sequence ID" value="PSN61667.1"/>
    <property type="molecule type" value="Genomic_DNA"/>
</dbReference>
<name>A0A2T2N8A4_CORCC</name>
<dbReference type="STRING" id="1448308.A0A2T2N8A4"/>
<keyword evidence="4" id="KW-1185">Reference proteome</keyword>
<feature type="domain" description="DUF7580" evidence="2">
    <location>
        <begin position="446"/>
        <end position="626"/>
    </location>
</feature>
<protein>
    <recommendedName>
        <fullName evidence="2">DUF7580 domain-containing protein</fullName>
    </recommendedName>
</protein>
<feature type="region of interest" description="Disordered" evidence="1">
    <location>
        <begin position="336"/>
        <end position="360"/>
    </location>
</feature>
<dbReference type="Proteomes" id="UP000240883">
    <property type="component" value="Unassembled WGS sequence"/>
</dbReference>
<accession>A0A2T2N8A4</accession>
<dbReference type="OrthoDB" id="5331891at2759"/>
<organism evidence="3 4">
    <name type="scientific">Corynespora cassiicola Philippines</name>
    <dbReference type="NCBI Taxonomy" id="1448308"/>
    <lineage>
        <taxon>Eukaryota</taxon>
        <taxon>Fungi</taxon>
        <taxon>Dikarya</taxon>
        <taxon>Ascomycota</taxon>
        <taxon>Pezizomycotina</taxon>
        <taxon>Dothideomycetes</taxon>
        <taxon>Pleosporomycetidae</taxon>
        <taxon>Pleosporales</taxon>
        <taxon>Corynesporascaceae</taxon>
        <taxon>Corynespora</taxon>
    </lineage>
</organism>
<dbReference type="PANTHER" id="PTHR35186:SF4">
    <property type="entry name" value="PRION-INHIBITION AND PROPAGATION HELO DOMAIN-CONTAINING PROTEIN"/>
    <property type="match status" value="1"/>
</dbReference>
<evidence type="ECO:0000256" key="1">
    <source>
        <dbReference type="SAM" id="MobiDB-lite"/>
    </source>
</evidence>
<reference evidence="3 4" key="1">
    <citation type="journal article" date="2018" name="Front. Microbiol.">
        <title>Genome-Wide Analysis of Corynespora cassiicola Leaf Fall Disease Putative Effectors.</title>
        <authorList>
            <person name="Lopez D."/>
            <person name="Ribeiro S."/>
            <person name="Label P."/>
            <person name="Fumanal B."/>
            <person name="Venisse J.S."/>
            <person name="Kohler A."/>
            <person name="de Oliveira R.R."/>
            <person name="Labutti K."/>
            <person name="Lipzen A."/>
            <person name="Lail K."/>
            <person name="Bauer D."/>
            <person name="Ohm R.A."/>
            <person name="Barry K.W."/>
            <person name="Spatafora J."/>
            <person name="Grigoriev I.V."/>
            <person name="Martin F.M."/>
            <person name="Pujade-Renaud V."/>
        </authorList>
    </citation>
    <scope>NUCLEOTIDE SEQUENCE [LARGE SCALE GENOMIC DNA]</scope>
    <source>
        <strain evidence="3 4">Philippines</strain>
    </source>
</reference>
<dbReference type="AlphaFoldDB" id="A0A2T2N8A4"/>
<evidence type="ECO:0000259" key="2">
    <source>
        <dbReference type="Pfam" id="PF24476"/>
    </source>
</evidence>
<dbReference type="InterPro" id="IPR056002">
    <property type="entry name" value="DUF7580"/>
</dbReference>
<gene>
    <name evidence="3" type="ORF">BS50DRAFT_578201</name>
</gene>